<protein>
    <submittedName>
        <fullName evidence="2">Transporter substrate-binding domain-containing protein</fullName>
    </submittedName>
</protein>
<comment type="caution">
    <text evidence="2">The sequence shown here is derived from an EMBL/GenBank/DDBJ whole genome shotgun (WGS) entry which is preliminary data.</text>
</comment>
<dbReference type="Proteomes" id="UP001501169">
    <property type="component" value="Unassembled WGS sequence"/>
</dbReference>
<dbReference type="RefSeq" id="WP_226765613.1">
    <property type="nucleotide sequence ID" value="NZ_BAAAEO010000001.1"/>
</dbReference>
<dbReference type="Gene3D" id="3.40.190.10">
    <property type="entry name" value="Periplasmic binding protein-like II"/>
    <property type="match status" value="2"/>
</dbReference>
<name>A0ABN1DD15_9GAMM</name>
<dbReference type="InterPro" id="IPR001638">
    <property type="entry name" value="Solute-binding_3/MltF_N"/>
</dbReference>
<evidence type="ECO:0000259" key="1">
    <source>
        <dbReference type="Pfam" id="PF00497"/>
    </source>
</evidence>
<keyword evidence="3" id="KW-1185">Reference proteome</keyword>
<dbReference type="PANTHER" id="PTHR38834:SF3">
    <property type="entry name" value="SOLUTE-BINDING PROTEIN FAMILY 3_N-TERMINAL DOMAIN-CONTAINING PROTEIN"/>
    <property type="match status" value="1"/>
</dbReference>
<organism evidence="2 3">
    <name type="scientific">Rheinheimera aquimaris</name>
    <dbReference type="NCBI Taxonomy" id="412437"/>
    <lineage>
        <taxon>Bacteria</taxon>
        <taxon>Pseudomonadati</taxon>
        <taxon>Pseudomonadota</taxon>
        <taxon>Gammaproteobacteria</taxon>
        <taxon>Chromatiales</taxon>
        <taxon>Chromatiaceae</taxon>
        <taxon>Rheinheimera</taxon>
    </lineage>
</organism>
<proteinExistence type="predicted"/>
<accession>A0ABN1DD15</accession>
<dbReference type="Pfam" id="PF00497">
    <property type="entry name" value="SBP_bac_3"/>
    <property type="match status" value="1"/>
</dbReference>
<sequence>MGNAVMPPVLQKWLVLGVVLFSLQVAAKSVEPLRILTEHNPPAEYVDDTGRVTGVTVELVRLLQKRLNEPADIELMPWGRALNIARTGNSIMLFETVRTPEREAWFKWVGPVMLYNISLYGLKHRIGDDPADWALPGKYIACNYVNSITAQNLAELGFKDGKNLLLTSKSGDCLDMLLFERIDLIAVTEYALPEFRQRVAAAGYELVELKVLTKRKRYLAFSTDVEDERIASWQQALEQSYLDGTMRSLYQPVYSDALISRLEQFAAAVKR</sequence>
<dbReference type="EMBL" id="BAAAEO010000001">
    <property type="protein sequence ID" value="GAA0540457.1"/>
    <property type="molecule type" value="Genomic_DNA"/>
</dbReference>
<gene>
    <name evidence="2" type="ORF">GCM10009098_05020</name>
</gene>
<dbReference type="SUPFAM" id="SSF53850">
    <property type="entry name" value="Periplasmic binding protein-like II"/>
    <property type="match status" value="1"/>
</dbReference>
<dbReference type="PANTHER" id="PTHR38834">
    <property type="entry name" value="PERIPLASMIC SUBSTRATE BINDING PROTEIN FAMILY 3"/>
    <property type="match status" value="1"/>
</dbReference>
<reference evidence="2 3" key="1">
    <citation type="journal article" date="2019" name="Int. J. Syst. Evol. Microbiol.">
        <title>The Global Catalogue of Microorganisms (GCM) 10K type strain sequencing project: providing services to taxonomists for standard genome sequencing and annotation.</title>
        <authorList>
            <consortium name="The Broad Institute Genomics Platform"/>
            <consortium name="The Broad Institute Genome Sequencing Center for Infectious Disease"/>
            <person name="Wu L."/>
            <person name="Ma J."/>
        </authorList>
    </citation>
    <scope>NUCLEOTIDE SEQUENCE [LARGE SCALE GENOMIC DNA]</scope>
    <source>
        <strain evidence="2 3">JCM 14331</strain>
    </source>
</reference>
<evidence type="ECO:0000313" key="3">
    <source>
        <dbReference type="Proteomes" id="UP001501169"/>
    </source>
</evidence>
<feature type="domain" description="Solute-binding protein family 3/N-terminal" evidence="1">
    <location>
        <begin position="34"/>
        <end position="251"/>
    </location>
</feature>
<evidence type="ECO:0000313" key="2">
    <source>
        <dbReference type="EMBL" id="GAA0540457.1"/>
    </source>
</evidence>